<evidence type="ECO:0000313" key="2">
    <source>
        <dbReference type="Proteomes" id="UP000178935"/>
    </source>
</evidence>
<organism evidence="1 2">
    <name type="scientific">Candidatus Staskawiczbacteria bacterium RIFOXYD1_FULL_32_13</name>
    <dbReference type="NCBI Taxonomy" id="1802234"/>
    <lineage>
        <taxon>Bacteria</taxon>
        <taxon>Candidatus Staskawicziibacteriota</taxon>
    </lineage>
</organism>
<proteinExistence type="predicted"/>
<dbReference type="EMBL" id="MHPU01000012">
    <property type="protein sequence ID" value="OGZ89060.1"/>
    <property type="molecule type" value="Genomic_DNA"/>
</dbReference>
<reference evidence="1 2" key="1">
    <citation type="journal article" date="2016" name="Nat. Commun.">
        <title>Thousands of microbial genomes shed light on interconnected biogeochemical processes in an aquifer system.</title>
        <authorList>
            <person name="Anantharaman K."/>
            <person name="Brown C.T."/>
            <person name="Hug L.A."/>
            <person name="Sharon I."/>
            <person name="Castelle C.J."/>
            <person name="Probst A.J."/>
            <person name="Thomas B.C."/>
            <person name="Singh A."/>
            <person name="Wilkins M.J."/>
            <person name="Karaoz U."/>
            <person name="Brodie E.L."/>
            <person name="Williams K.H."/>
            <person name="Hubbard S.S."/>
            <person name="Banfield J.F."/>
        </authorList>
    </citation>
    <scope>NUCLEOTIDE SEQUENCE [LARGE SCALE GENOMIC DNA]</scope>
</reference>
<sequence length="473" mass="51984">MPGAYDLIPSQTYYDSYGSFIKTIEYAGLTKIEKDLNYQETKSFLVNENNLNSTALTQAESLRSDNFDTYDIKSTGIDLYNIVGCKSSTMTKFIKSKNTNPLQTSVITYDIPETGNGDGTVPINSSNSVGASNGNTFYTIKTKHSDMLSGEGSKQEIVNLIAGTNLNTGNNVITKAVLDANPEKCELSGWWLKWFSPVTIEITDQSGNRSGIATDGSIQNQIPGASYDLIGDHKFIFIPNDENQTYTINFKGDDAGTYTLINSQITNGQTTKTESFINLSVTSQLTGTVNLPGVASQTTLTVKETPTSESQVIYPTPDDIIAPEVIIEFDPAKKDLKFTGKDNVSTSSEITNTDKDDTITLTDKAGNITEIKLKDKNRKITMKAEIKSIKYNGKLADTSKNKMAFLWLYDKNKNLKMLSQYVASKKDYNVLAVYNGKNTTLIGKDASGKILKTEKGLKILKVTTNNGDLNWSY</sequence>
<dbReference type="Proteomes" id="UP000178935">
    <property type="component" value="Unassembled WGS sequence"/>
</dbReference>
<evidence type="ECO:0000313" key="1">
    <source>
        <dbReference type="EMBL" id="OGZ89060.1"/>
    </source>
</evidence>
<comment type="caution">
    <text evidence="1">The sequence shown here is derived from an EMBL/GenBank/DDBJ whole genome shotgun (WGS) entry which is preliminary data.</text>
</comment>
<protein>
    <submittedName>
        <fullName evidence="1">Uncharacterized protein</fullName>
    </submittedName>
</protein>
<dbReference type="AlphaFoldDB" id="A0A1G2JS20"/>
<accession>A0A1G2JS20</accession>
<gene>
    <name evidence="1" type="ORF">A2561_05440</name>
</gene>
<name>A0A1G2JS20_9BACT</name>